<organism evidence="1 2">
    <name type="scientific">Kineothrix sedimenti</name>
    <dbReference type="NCBI Taxonomy" id="3123317"/>
    <lineage>
        <taxon>Bacteria</taxon>
        <taxon>Bacillati</taxon>
        <taxon>Bacillota</taxon>
        <taxon>Clostridia</taxon>
        <taxon>Lachnospirales</taxon>
        <taxon>Lachnospiraceae</taxon>
        <taxon>Kineothrix</taxon>
    </lineage>
</organism>
<accession>A0ABZ3EZ10</accession>
<proteinExistence type="predicted"/>
<evidence type="ECO:0000313" key="2">
    <source>
        <dbReference type="Proteomes" id="UP001451571"/>
    </source>
</evidence>
<dbReference type="Proteomes" id="UP001451571">
    <property type="component" value="Chromosome"/>
</dbReference>
<gene>
    <name evidence="1" type="ORF">V6984_03225</name>
</gene>
<dbReference type="EMBL" id="CP146256">
    <property type="protein sequence ID" value="XAH74790.1"/>
    <property type="molecule type" value="Genomic_DNA"/>
</dbReference>
<name>A0ABZ3EZ10_9FIRM</name>
<reference evidence="1 2" key="1">
    <citation type="submission" date="2024-02" db="EMBL/GenBank/DDBJ databases">
        <title>Bacterial strain from lacustrine sediment.</title>
        <authorList>
            <person name="Petit C."/>
            <person name="Fadhlaoui K."/>
        </authorList>
    </citation>
    <scope>NUCLEOTIDE SEQUENCE [LARGE SCALE GENOMIC DNA]</scope>
    <source>
        <strain evidence="1 2">IPX-CK</strain>
    </source>
</reference>
<protein>
    <submittedName>
        <fullName evidence="1">Uncharacterized protein</fullName>
    </submittedName>
</protein>
<sequence>MGFTQEIFKRATIRGVADYLLYGIGLDEDDRDYEKRMDDVYHKFEKEVMEFDEDRSSILLDLANEFTSEAANVYTEIGLQAGILLMQDMARNIGKSSGEKKTDYQAMYVTLFKDVANALKYLHNSEDENSRKATEILENSQCMTEKIFIDSADAK</sequence>
<dbReference type="RefSeq" id="WP_342758371.1">
    <property type="nucleotide sequence ID" value="NZ_CP146256.1"/>
</dbReference>
<evidence type="ECO:0000313" key="1">
    <source>
        <dbReference type="EMBL" id="XAH74790.1"/>
    </source>
</evidence>
<keyword evidence="2" id="KW-1185">Reference proteome</keyword>